<name>A0A8S5SSJ5_9CAUD</name>
<protein>
    <submittedName>
        <fullName evidence="1">Uncharacterized protein</fullName>
    </submittedName>
</protein>
<dbReference type="EMBL" id="BK032669">
    <property type="protein sequence ID" value="DAF54013.1"/>
    <property type="molecule type" value="Genomic_DNA"/>
</dbReference>
<reference evidence="1" key="1">
    <citation type="journal article" date="2021" name="Proc. Natl. Acad. Sci. U.S.A.">
        <title>A Catalog of Tens of Thousands of Viruses from Human Metagenomes Reveals Hidden Associations with Chronic Diseases.</title>
        <authorList>
            <person name="Tisza M.J."/>
            <person name="Buck C.B."/>
        </authorList>
    </citation>
    <scope>NUCLEOTIDE SEQUENCE</scope>
    <source>
        <strain evidence="1">CtFgp7</strain>
    </source>
</reference>
<organism evidence="1">
    <name type="scientific">Siphoviridae sp. ctFgp7</name>
    <dbReference type="NCBI Taxonomy" id="2827821"/>
    <lineage>
        <taxon>Viruses</taxon>
        <taxon>Duplodnaviria</taxon>
        <taxon>Heunggongvirae</taxon>
        <taxon>Uroviricota</taxon>
        <taxon>Caudoviricetes</taxon>
    </lineage>
</organism>
<accession>A0A8S5SSJ5</accession>
<evidence type="ECO:0000313" key="1">
    <source>
        <dbReference type="EMBL" id="DAF54013.1"/>
    </source>
</evidence>
<sequence length="30" mass="3461">MVDGFCLLLAKIFYRWADALAAYVGRRRGK</sequence>
<proteinExistence type="predicted"/>